<dbReference type="EC" id="5.4.2.-" evidence="1"/>
<dbReference type="eggNOG" id="COG0406">
    <property type="taxonomic scope" value="Bacteria"/>
</dbReference>
<reference evidence="1 2" key="1">
    <citation type="submission" date="2013-03" db="EMBL/GenBank/DDBJ databases">
        <title>Reference genome for the Human Microbiome Project.</title>
        <authorList>
            <person name="Aqrawi P."/>
            <person name="Ayvaz T."/>
            <person name="Bess C."/>
            <person name="Blankenburg K."/>
            <person name="Coyle M."/>
            <person name="Deng J."/>
            <person name="Forbes L."/>
            <person name="Fowler G."/>
            <person name="Francisco L."/>
            <person name="Fu Q."/>
            <person name="Gibbs R."/>
            <person name="Gross S."/>
            <person name="Gubbala S."/>
            <person name="Hale W."/>
            <person name="Hemphill L."/>
            <person name="Highlander S."/>
            <person name="Hirani K."/>
            <person name="Jackson L."/>
            <person name="Jakkamsetti A."/>
            <person name="Javaid M."/>
            <person name="Jayaseelan J.C."/>
            <person name="Jiang H."/>
            <person name="Joshi V."/>
            <person name="Korchina V."/>
            <person name="Kovar C."/>
            <person name="Lara F."/>
            <person name="Lee S."/>
            <person name="Liu Y."/>
            <person name="Mata R."/>
            <person name="Mathew T."/>
            <person name="Munidasa M."/>
            <person name="Muzny D."/>
            <person name="Nazareth L."/>
            <person name="Ngo R."/>
            <person name="Nguyen L."/>
            <person name="Nguyen N."/>
            <person name="Okwuonu G."/>
            <person name="Ongeri F."/>
            <person name="Palculict T."/>
            <person name="Patil S."/>
            <person name="Petrosino J."/>
            <person name="Pham C."/>
            <person name="Pham P."/>
            <person name="Pu L.-L."/>
            <person name="Qin X."/>
            <person name="Qu J."/>
            <person name="Reid J."/>
            <person name="Ross M."/>
            <person name="Ruth R."/>
            <person name="Saada N."/>
            <person name="San Lucas F."/>
            <person name="Santibanez J."/>
            <person name="Shang Y."/>
            <person name="Simmons D."/>
            <person name="Song X.-Z."/>
            <person name="Tang L.-Y."/>
            <person name="Thornton R."/>
            <person name="Warren J."/>
            <person name="Weissenberger G."/>
            <person name="Wilczek-Boney K."/>
            <person name="Worley K."/>
            <person name="Youmans B."/>
            <person name="Zhang J."/>
            <person name="Zhang L."/>
            <person name="Zhao Z."/>
            <person name="Zhou C."/>
            <person name="Zhu D."/>
            <person name="Zhu Y."/>
        </authorList>
    </citation>
    <scope>NUCLEOTIDE SEQUENCE [LARGE SCALE GENOMIC DNA]</scope>
    <source>
        <strain evidence="1 2">F0333</strain>
    </source>
</reference>
<dbReference type="SMART" id="SM00855">
    <property type="entry name" value="PGAM"/>
    <property type="match status" value="1"/>
</dbReference>
<proteinExistence type="predicted"/>
<dbReference type="Proteomes" id="UP000013015">
    <property type="component" value="Unassembled WGS sequence"/>
</dbReference>
<dbReference type="GO" id="GO:0016791">
    <property type="term" value="F:phosphatase activity"/>
    <property type="evidence" value="ECO:0007669"/>
    <property type="project" value="TreeGrafter"/>
</dbReference>
<dbReference type="HOGENOM" id="CLU_033323_9_5_11"/>
<dbReference type="SUPFAM" id="SSF53254">
    <property type="entry name" value="Phosphoglycerate mutase-like"/>
    <property type="match status" value="1"/>
</dbReference>
<dbReference type="STRING" id="888050.HMPREF9004_1504"/>
<protein>
    <submittedName>
        <fullName evidence="1">Phosphoglycerate mutase</fullName>
        <ecNumber evidence="1">5.4.2.-</ecNumber>
    </submittedName>
</protein>
<keyword evidence="2" id="KW-1185">Reference proteome</keyword>
<evidence type="ECO:0000313" key="2">
    <source>
        <dbReference type="Proteomes" id="UP000013015"/>
    </source>
</evidence>
<dbReference type="AlphaFoldDB" id="N6WBJ9"/>
<dbReference type="GO" id="GO:0016853">
    <property type="term" value="F:isomerase activity"/>
    <property type="evidence" value="ECO:0007669"/>
    <property type="project" value="UniProtKB-KW"/>
</dbReference>
<dbReference type="GO" id="GO:0005737">
    <property type="term" value="C:cytoplasm"/>
    <property type="evidence" value="ECO:0007669"/>
    <property type="project" value="TreeGrafter"/>
</dbReference>
<organism evidence="1 2">
    <name type="scientific">Schaalia cardiffensis F0333</name>
    <dbReference type="NCBI Taxonomy" id="888050"/>
    <lineage>
        <taxon>Bacteria</taxon>
        <taxon>Bacillati</taxon>
        <taxon>Actinomycetota</taxon>
        <taxon>Actinomycetes</taxon>
        <taxon>Actinomycetales</taxon>
        <taxon>Actinomycetaceae</taxon>
        <taxon>Schaalia</taxon>
    </lineage>
</organism>
<name>N6WBJ9_9ACTO</name>
<dbReference type="EMBL" id="AQHZ01000024">
    <property type="protein sequence ID" value="ENO17594.1"/>
    <property type="molecule type" value="Genomic_DNA"/>
</dbReference>
<dbReference type="PANTHER" id="PTHR48100">
    <property type="entry name" value="BROAD-SPECIFICITY PHOSPHATASE YOR283W-RELATED"/>
    <property type="match status" value="1"/>
</dbReference>
<comment type="caution">
    <text evidence="1">The sequence shown here is derived from an EMBL/GenBank/DDBJ whole genome shotgun (WGS) entry which is preliminary data.</text>
</comment>
<dbReference type="PATRIC" id="fig|888050.3.peg.1440"/>
<dbReference type="Gene3D" id="3.40.50.1240">
    <property type="entry name" value="Phosphoglycerate mutase-like"/>
    <property type="match status" value="1"/>
</dbReference>
<dbReference type="InterPro" id="IPR029033">
    <property type="entry name" value="His_PPase_superfam"/>
</dbReference>
<sequence>MDLGIRREGAMKIVLVRHGQTAANRAHALDTARPGLPLTEEGLSQAEALAQRWEEEVAEPPTAIAVSPLTRTRQTAAPLARKYGLQPLIRPGIRELRSGDIEMNANAFSDSVYIEGTGAWAYGLKHYRMGGGENGVEALARALPVVLEVAHIVKEEDPRGVGVIVAHGAMLRLLASSLADNIEGELVMTHYMGNTGTVVLQWPEDLEVKQAGQLLGALTALTWNDRRVEDWEY</sequence>
<accession>N6WBJ9</accession>
<dbReference type="PANTHER" id="PTHR48100:SF58">
    <property type="entry name" value="PE-PGRS FAMILY PROTEIN PE_PGRS11"/>
    <property type="match status" value="1"/>
</dbReference>
<dbReference type="PROSITE" id="PS00175">
    <property type="entry name" value="PG_MUTASE"/>
    <property type="match status" value="1"/>
</dbReference>
<dbReference type="Pfam" id="PF00300">
    <property type="entry name" value="His_Phos_1"/>
    <property type="match status" value="1"/>
</dbReference>
<keyword evidence="1" id="KW-0413">Isomerase</keyword>
<dbReference type="InterPro" id="IPR001345">
    <property type="entry name" value="PG/BPGM_mutase_AS"/>
</dbReference>
<evidence type="ECO:0000313" key="1">
    <source>
        <dbReference type="EMBL" id="ENO17594.1"/>
    </source>
</evidence>
<gene>
    <name evidence="1" type="ORF">HMPREF9004_1504</name>
</gene>
<dbReference type="CDD" id="cd07067">
    <property type="entry name" value="HP_PGM_like"/>
    <property type="match status" value="1"/>
</dbReference>
<dbReference type="InterPro" id="IPR050275">
    <property type="entry name" value="PGM_Phosphatase"/>
</dbReference>
<dbReference type="InterPro" id="IPR013078">
    <property type="entry name" value="His_Pase_superF_clade-1"/>
</dbReference>